<feature type="transmembrane region" description="Helical" evidence="2">
    <location>
        <begin position="65"/>
        <end position="87"/>
    </location>
</feature>
<reference evidence="3 4" key="1">
    <citation type="submission" date="2013-08" db="EMBL/GenBank/DDBJ databases">
        <title>The genome sequence of Knoellia subterranea.</title>
        <authorList>
            <person name="Zhu W."/>
            <person name="Wang G."/>
        </authorList>
    </citation>
    <scope>NUCLEOTIDE SEQUENCE [LARGE SCALE GENOMIC DNA]</scope>
    <source>
        <strain evidence="3 4">KCTC 19937</strain>
    </source>
</reference>
<keyword evidence="2" id="KW-1133">Transmembrane helix</keyword>
<dbReference type="eggNOG" id="ENOG5032CKR">
    <property type="taxonomic scope" value="Bacteria"/>
</dbReference>
<proteinExistence type="predicted"/>
<dbReference type="Pfam" id="PF19853">
    <property type="entry name" value="DUF6328"/>
    <property type="match status" value="1"/>
</dbReference>
<gene>
    <name evidence="3" type="ORF">N803_07490</name>
</gene>
<keyword evidence="2" id="KW-0812">Transmembrane</keyword>
<dbReference type="InterPro" id="IPR046291">
    <property type="entry name" value="DUF6328"/>
</dbReference>
<feature type="transmembrane region" description="Helical" evidence="2">
    <location>
        <begin position="134"/>
        <end position="158"/>
    </location>
</feature>
<evidence type="ECO:0000313" key="4">
    <source>
        <dbReference type="Proteomes" id="UP000030011"/>
    </source>
</evidence>
<protein>
    <submittedName>
        <fullName evidence="3">Membrane protein</fullName>
    </submittedName>
</protein>
<feature type="region of interest" description="Disordered" evidence="1">
    <location>
        <begin position="1"/>
        <end position="20"/>
    </location>
</feature>
<keyword evidence="2" id="KW-0472">Membrane</keyword>
<evidence type="ECO:0000256" key="2">
    <source>
        <dbReference type="SAM" id="Phobius"/>
    </source>
</evidence>
<sequence length="168" mass="18450">MQPGWIRDHEPARENETPTERLDRNWEELLQELRVTQTGVQLLAGFLLTLPFQQRFAQISSGQRTAYLVALASAIVATTLLVAPVSAHRLMFRRHAKALLVGFADTAARVGLVTLAVSIASATFLIFDVVVGRGAAVVSTVVAALVFVVNWLVIPLFVRSHLGERHTE</sequence>
<evidence type="ECO:0000313" key="3">
    <source>
        <dbReference type="EMBL" id="KGN38575.1"/>
    </source>
</evidence>
<evidence type="ECO:0000256" key="1">
    <source>
        <dbReference type="SAM" id="MobiDB-lite"/>
    </source>
</evidence>
<name>A0A0A0JME8_9MICO</name>
<organism evidence="3 4">
    <name type="scientific">Knoellia subterranea KCTC 19937</name>
    <dbReference type="NCBI Taxonomy" id="1385521"/>
    <lineage>
        <taxon>Bacteria</taxon>
        <taxon>Bacillati</taxon>
        <taxon>Actinomycetota</taxon>
        <taxon>Actinomycetes</taxon>
        <taxon>Micrococcales</taxon>
        <taxon>Intrasporangiaceae</taxon>
        <taxon>Knoellia</taxon>
    </lineage>
</organism>
<dbReference type="STRING" id="1385521.N803_07490"/>
<dbReference type="OrthoDB" id="3625784at2"/>
<dbReference type="RefSeq" id="WP_052111770.1">
    <property type="nucleotide sequence ID" value="NZ_AVPK01000002.1"/>
</dbReference>
<dbReference type="AlphaFoldDB" id="A0A0A0JME8"/>
<dbReference type="EMBL" id="AVPK01000002">
    <property type="protein sequence ID" value="KGN38575.1"/>
    <property type="molecule type" value="Genomic_DNA"/>
</dbReference>
<keyword evidence="4" id="KW-1185">Reference proteome</keyword>
<accession>A0A0A0JME8</accession>
<comment type="caution">
    <text evidence="3">The sequence shown here is derived from an EMBL/GenBank/DDBJ whole genome shotgun (WGS) entry which is preliminary data.</text>
</comment>
<feature type="transmembrane region" description="Helical" evidence="2">
    <location>
        <begin position="107"/>
        <end position="127"/>
    </location>
</feature>
<dbReference type="Proteomes" id="UP000030011">
    <property type="component" value="Unassembled WGS sequence"/>
</dbReference>